<feature type="compositionally biased region" description="Polar residues" evidence="1">
    <location>
        <begin position="38"/>
        <end position="51"/>
    </location>
</feature>
<evidence type="ECO:0000313" key="3">
    <source>
        <dbReference type="Proteomes" id="UP001565368"/>
    </source>
</evidence>
<proteinExistence type="predicted"/>
<dbReference type="GeneID" id="95984488"/>
<gene>
    <name evidence="2" type="ORF">Q8F55_003445</name>
</gene>
<accession>A0ABR3Q4T0</accession>
<reference evidence="2 3" key="1">
    <citation type="submission" date="2023-08" db="EMBL/GenBank/DDBJ databases">
        <title>Annotated Genome Sequence of Vanrija albida AlHP1.</title>
        <authorList>
            <person name="Herzog R."/>
        </authorList>
    </citation>
    <scope>NUCLEOTIDE SEQUENCE [LARGE SCALE GENOMIC DNA]</scope>
    <source>
        <strain evidence="2 3">AlHP1</strain>
    </source>
</reference>
<dbReference type="Proteomes" id="UP001565368">
    <property type="component" value="Unassembled WGS sequence"/>
</dbReference>
<evidence type="ECO:0000313" key="2">
    <source>
        <dbReference type="EMBL" id="KAL1409462.1"/>
    </source>
</evidence>
<comment type="caution">
    <text evidence="2">The sequence shown here is derived from an EMBL/GenBank/DDBJ whole genome shotgun (WGS) entry which is preliminary data.</text>
</comment>
<name>A0ABR3Q4T0_9TREE</name>
<keyword evidence="3" id="KW-1185">Reference proteome</keyword>
<sequence>MVPRPRKSTCSAHSYPLAHSTGPTPPYPPHHRGLHPRTTANTSPLASQMSTAAAAADVPALAPPPLERRKSAPVDPSKLNNAPAPLPPQHVAPASPPPPEPLNVPGNADSAYLSTGDAPVEPPSHPTVAETGTFATSFGHGDGPVQGQLQRRESDVKRRIIRLASFGGEGLKIKPPVPLPGDAYAGEVDGVASESAIVETSVSAGAPSSFDNYRL</sequence>
<dbReference type="RefSeq" id="XP_069209406.1">
    <property type="nucleotide sequence ID" value="XM_069351988.1"/>
</dbReference>
<organism evidence="2 3">
    <name type="scientific">Vanrija albida</name>
    <dbReference type="NCBI Taxonomy" id="181172"/>
    <lineage>
        <taxon>Eukaryota</taxon>
        <taxon>Fungi</taxon>
        <taxon>Dikarya</taxon>
        <taxon>Basidiomycota</taxon>
        <taxon>Agaricomycotina</taxon>
        <taxon>Tremellomycetes</taxon>
        <taxon>Trichosporonales</taxon>
        <taxon>Trichosporonaceae</taxon>
        <taxon>Vanrija</taxon>
    </lineage>
</organism>
<protein>
    <submittedName>
        <fullName evidence="2">Uncharacterized protein</fullName>
    </submittedName>
</protein>
<dbReference type="EMBL" id="JBBXJM010000003">
    <property type="protein sequence ID" value="KAL1409462.1"/>
    <property type="molecule type" value="Genomic_DNA"/>
</dbReference>
<feature type="compositionally biased region" description="Pro residues" evidence="1">
    <location>
        <begin position="84"/>
        <end position="102"/>
    </location>
</feature>
<feature type="region of interest" description="Disordered" evidence="1">
    <location>
        <begin position="1"/>
        <end position="153"/>
    </location>
</feature>
<evidence type="ECO:0000256" key="1">
    <source>
        <dbReference type="SAM" id="MobiDB-lite"/>
    </source>
</evidence>